<dbReference type="HAMAP" id="MF_00984">
    <property type="entry name" value="SSB"/>
    <property type="match status" value="1"/>
</dbReference>
<dbReference type="RefSeq" id="WP_350332144.1">
    <property type="nucleotide sequence ID" value="NZ_CP054719.1"/>
</dbReference>
<sequence length="171" mass="18698">MAGSINKVTLIGNLGADPEVRMGQDSSKIVTFSVATSEFWNDKQSGERKEKTEWHRVVIFNDRIAEVAEKYLRKGSKVYLEGQLQTRQWKDNTGVDRYTTEVVISRFKGELVLIDSRNGSSGGGDSFGADNGFSSGSSSSGFGGQSMQQASRPSTQAQPKNSFGIDDEIPF</sequence>
<feature type="short sequence motif" description="Important for interaction with partner proteins" evidence="3">
    <location>
        <begin position="166"/>
        <end position="171"/>
    </location>
</feature>
<organism evidence="6 7">
    <name type="scientific">Candidatus Bodocaedibacter vickermanii</name>
    <dbReference type="NCBI Taxonomy" id="2741701"/>
    <lineage>
        <taxon>Bacteria</taxon>
        <taxon>Pseudomonadati</taxon>
        <taxon>Pseudomonadota</taxon>
        <taxon>Alphaproteobacteria</taxon>
        <taxon>Holosporales</taxon>
        <taxon>Candidatus Paracaedibacteraceae</taxon>
        <taxon>Candidatus Bodocaedibacter</taxon>
    </lineage>
</organism>
<keyword evidence="7" id="KW-1185">Reference proteome</keyword>
<name>A0A7L9RS67_9PROT</name>
<evidence type="ECO:0000256" key="3">
    <source>
        <dbReference type="HAMAP-Rule" id="MF_00984"/>
    </source>
</evidence>
<dbReference type="Pfam" id="PF00436">
    <property type="entry name" value="SSB"/>
    <property type="match status" value="1"/>
</dbReference>
<proteinExistence type="inferred from homology"/>
<dbReference type="GO" id="GO:0003697">
    <property type="term" value="F:single-stranded DNA binding"/>
    <property type="evidence" value="ECO:0007669"/>
    <property type="project" value="UniProtKB-UniRule"/>
</dbReference>
<dbReference type="AlphaFoldDB" id="A0A7L9RS67"/>
<keyword evidence="3" id="KW-0234">DNA repair</keyword>
<dbReference type="GO" id="GO:0006260">
    <property type="term" value="P:DNA replication"/>
    <property type="evidence" value="ECO:0007669"/>
    <property type="project" value="UniProtKB-UniRule"/>
</dbReference>
<protein>
    <recommendedName>
        <fullName evidence="3 4">Single-stranded DNA-binding protein</fullName>
        <shortName evidence="3">SSB</shortName>
    </recommendedName>
</protein>
<reference evidence="6 7" key="1">
    <citation type="submission" date="2020-06" db="EMBL/GenBank/DDBJ databases">
        <title>The endosymbiont of the kinetoplastid Bodo saltans is a Paracaedibacter-like alpha-proteobacterium possessing a putative toxin-antitoxin system.</title>
        <authorList>
            <person name="Midha S."/>
            <person name="Rigden D.J."/>
            <person name="Siozios S."/>
            <person name="Hurst G.D.D."/>
            <person name="Jackson A.P."/>
        </authorList>
    </citation>
    <scope>NUCLEOTIDE SEQUENCE [LARGE SCALE GENOMIC DNA]</scope>
    <source>
        <strain evidence="6">Lake Konstanz</strain>
    </source>
</reference>
<keyword evidence="1 3" id="KW-0238">DNA-binding</keyword>
<evidence type="ECO:0000256" key="1">
    <source>
        <dbReference type="ARBA" id="ARBA00023125"/>
    </source>
</evidence>
<feature type="region of interest" description="Disordered" evidence="5">
    <location>
        <begin position="123"/>
        <end position="171"/>
    </location>
</feature>
<dbReference type="CDD" id="cd04496">
    <property type="entry name" value="SSB_OBF"/>
    <property type="match status" value="1"/>
</dbReference>
<dbReference type="Gene3D" id="2.40.50.140">
    <property type="entry name" value="Nucleic acid-binding proteins"/>
    <property type="match status" value="1"/>
</dbReference>
<dbReference type="InterPro" id="IPR011344">
    <property type="entry name" value="ssDNA-bd"/>
</dbReference>
<keyword evidence="3" id="KW-0227">DNA damage</keyword>
<dbReference type="PANTHER" id="PTHR10302">
    <property type="entry name" value="SINGLE-STRANDED DNA-BINDING PROTEIN"/>
    <property type="match status" value="1"/>
</dbReference>
<gene>
    <name evidence="6" type="primary">ssb</name>
    <name evidence="6" type="ORF">CPBP_00143</name>
</gene>
<evidence type="ECO:0000313" key="6">
    <source>
        <dbReference type="EMBL" id="QOL19391.1"/>
    </source>
</evidence>
<dbReference type="GO" id="GO:0006281">
    <property type="term" value="P:DNA repair"/>
    <property type="evidence" value="ECO:0007669"/>
    <property type="project" value="UniProtKB-UniRule"/>
</dbReference>
<evidence type="ECO:0000313" key="7">
    <source>
        <dbReference type="Proteomes" id="UP000594001"/>
    </source>
</evidence>
<keyword evidence="2 3" id="KW-0233">DNA recombination</keyword>
<comment type="function">
    <text evidence="3">Plays an important role in DNA replication, recombination and repair. Binds to ssDNA and to an array of partner proteins to recruit them to their sites of action during DNA metabolism.</text>
</comment>
<feature type="DNA-binding region" evidence="3">
    <location>
        <begin position="54"/>
        <end position="60"/>
    </location>
</feature>
<comment type="subunit">
    <text evidence="3">Homotetramer.</text>
</comment>
<feature type="compositionally biased region" description="Low complexity" evidence="5">
    <location>
        <begin position="127"/>
        <end position="140"/>
    </location>
</feature>
<accession>A0A7L9RS67</accession>
<dbReference type="SUPFAM" id="SSF50249">
    <property type="entry name" value="Nucleic acid-binding proteins"/>
    <property type="match status" value="1"/>
</dbReference>
<dbReference type="Proteomes" id="UP000594001">
    <property type="component" value="Chromosome"/>
</dbReference>
<dbReference type="PROSITE" id="PS50935">
    <property type="entry name" value="SSB"/>
    <property type="match status" value="1"/>
</dbReference>
<keyword evidence="3" id="KW-0235">DNA replication</keyword>
<dbReference type="PANTHER" id="PTHR10302:SF27">
    <property type="entry name" value="SINGLE-STRANDED DNA-BINDING PROTEIN"/>
    <property type="match status" value="1"/>
</dbReference>
<evidence type="ECO:0000256" key="2">
    <source>
        <dbReference type="ARBA" id="ARBA00023172"/>
    </source>
</evidence>
<evidence type="ECO:0000256" key="5">
    <source>
        <dbReference type="SAM" id="MobiDB-lite"/>
    </source>
</evidence>
<evidence type="ECO:0000256" key="4">
    <source>
        <dbReference type="RuleBase" id="RU000524"/>
    </source>
</evidence>
<dbReference type="GO" id="GO:0009295">
    <property type="term" value="C:nucleoid"/>
    <property type="evidence" value="ECO:0007669"/>
    <property type="project" value="TreeGrafter"/>
</dbReference>
<dbReference type="InterPro" id="IPR000424">
    <property type="entry name" value="Primosome_PriB/ssb"/>
</dbReference>
<dbReference type="GO" id="GO:0006310">
    <property type="term" value="P:DNA recombination"/>
    <property type="evidence" value="ECO:0007669"/>
    <property type="project" value="UniProtKB-UniRule"/>
</dbReference>
<dbReference type="NCBIfam" id="TIGR00621">
    <property type="entry name" value="ssb"/>
    <property type="match status" value="1"/>
</dbReference>
<dbReference type="InterPro" id="IPR012340">
    <property type="entry name" value="NA-bd_OB-fold"/>
</dbReference>
<feature type="compositionally biased region" description="Polar residues" evidence="5">
    <location>
        <begin position="145"/>
        <end position="161"/>
    </location>
</feature>
<dbReference type="KEGG" id="pbal:CPBP_00143"/>
<dbReference type="EMBL" id="CP054719">
    <property type="protein sequence ID" value="QOL19391.1"/>
    <property type="molecule type" value="Genomic_DNA"/>
</dbReference>